<organism evidence="4 5">
    <name type="scientific">Polyangium spumosum</name>
    <dbReference type="NCBI Taxonomy" id="889282"/>
    <lineage>
        <taxon>Bacteria</taxon>
        <taxon>Pseudomonadati</taxon>
        <taxon>Myxococcota</taxon>
        <taxon>Polyangia</taxon>
        <taxon>Polyangiales</taxon>
        <taxon>Polyangiaceae</taxon>
        <taxon>Polyangium</taxon>
    </lineage>
</organism>
<dbReference type="EMBL" id="WJIE01000009">
    <property type="protein sequence ID" value="MRG95763.1"/>
    <property type="molecule type" value="Genomic_DNA"/>
</dbReference>
<keyword evidence="1" id="KW-0547">Nucleotide-binding</keyword>
<dbReference type="InterPro" id="IPR011009">
    <property type="entry name" value="Kinase-like_dom_sf"/>
</dbReference>
<keyword evidence="5" id="KW-1185">Reference proteome</keyword>
<dbReference type="Proteomes" id="UP000440224">
    <property type="component" value="Unassembled WGS sequence"/>
</dbReference>
<keyword evidence="4" id="KW-0808">Transferase</keyword>
<dbReference type="GO" id="GO:0005524">
    <property type="term" value="F:ATP binding"/>
    <property type="evidence" value="ECO:0007669"/>
    <property type="project" value="UniProtKB-KW"/>
</dbReference>
<reference evidence="4 5" key="1">
    <citation type="submission" date="2019-10" db="EMBL/GenBank/DDBJ databases">
        <title>A soil myxobacterium in the family Polyangiaceae.</title>
        <authorList>
            <person name="Li Y."/>
            <person name="Wang J."/>
        </authorList>
    </citation>
    <scope>NUCLEOTIDE SEQUENCE [LARGE SCALE GENOMIC DNA]</scope>
    <source>
        <strain evidence="4 5">DSM 14734</strain>
    </source>
</reference>
<sequence length="1285" mass="139966">MRPGEVLGGRFRVEARVNAGGMGEIFRAIDLLTDHVVAAKILVNVSPESLERFRREAQILERLSHPGIVRYVAYDTSDETSPLLVMEWLEGEDLGRRLARGPLTVREAVALGQRIAEALSVAHEAGVVHRDLKPQNVFLVNGSTSEPRILDFGIAHCGEASRITQTGTVIGTPSYMAPEQVRSGSVVKASADVFSLGCLLFECITGAPPFRADHTIAVLAKIIFEDAPRLGERAPAVPSWLDGFVARMLAKDPAGRPPDGAAVALALAGEKDLEPPISEAPRSSAPRSTLGACERRFLGVVLRGRREPQRRSYPPPAATLACTSPTDDLSAIAERFGGHLEVFADGTAAVVIDRTRVPTDVAAHVARCALALWERAPGAAMAVAAGFGERARGVPVGEAIDRAARLLHDGGDEARIALDETTAGLLDARFDVEALEGGGFALLGERASFEVSRPLLGKATPCVGREHELGLFDLTFGACKNEPAARVVVVSGPAGIGKSRLLHEFVERQRAAIEPAEIWFGRGDPLRVASSFGLLAEVLRGASGIRGGEPLARRRELLFARVACSVPERDRRRVAHFLGELMGVPFPDDEDLPLRAARQDPELCGEQMQRALRDFLRAECADKPLVLLLEDVHWGDRASLLALDAALEGLAFEPIFLVASARPEIDELFPGLWSSRGRQDVRLRQLSPRACVRLVRHALGELRPELEQRLVVSSEGHPFFLEELIRAEAEGRGGSPPGTVVAMVQSRLERLEPSARRTLRAASILGEVFWRGAVTRLAGEDDEAVARDLSALVTHEIVIRQRESRFLGEPQYAFRQALWREGAYAMLTDEDRALGHHLAAEWLDEKGEGDPLVLAEHFERGGAAPRAASFYLASAEQSAARKDYLDAERCYGKAEALWGELPTLAQRGRGLTRFRLGRYHDALTDLTRAREGAAKRGQILLVVELLLDEAMVLDWMGEYREAERRVLAARDVDLGEDGRTPLLGARLLLGIGRSALRAEREEEAADELARAAEFAQGLGDEGYETYVIAHLLLGYLLPLLSRVDEAAALLDEVIRRCEERGDLLHLGAAWNTRAMVRAIRGDREGMIEDFERTSALGRELGQPTLEIAGHYNLAEHLYWMDDVEAAEPMIRAALAIAARRSGCVRPAMLALLDARIALGRGDARTARAIASGLRGGAAEMSPSEDVLCAMIELATGDDFEAGRAEVEAAWEALEARSARASVGQEHIEVLEARALHASRLGQRERAMRQLDKAIAAASRIPNVMIDRLRRRRAEFEPALGRSVCA</sequence>
<feature type="domain" description="Protein kinase" evidence="3">
    <location>
        <begin position="11"/>
        <end position="277"/>
    </location>
</feature>
<keyword evidence="4" id="KW-0418">Kinase</keyword>
<dbReference type="Gene3D" id="1.25.40.10">
    <property type="entry name" value="Tetratricopeptide repeat domain"/>
    <property type="match status" value="2"/>
</dbReference>
<dbReference type="SUPFAM" id="SSF56112">
    <property type="entry name" value="Protein kinase-like (PK-like)"/>
    <property type="match status" value="1"/>
</dbReference>
<comment type="caution">
    <text evidence="4">The sequence shown here is derived from an EMBL/GenBank/DDBJ whole genome shotgun (WGS) entry which is preliminary data.</text>
</comment>
<keyword evidence="2" id="KW-0067">ATP-binding</keyword>
<dbReference type="GO" id="GO:0005737">
    <property type="term" value="C:cytoplasm"/>
    <property type="evidence" value="ECO:0007669"/>
    <property type="project" value="TreeGrafter"/>
</dbReference>
<dbReference type="Pfam" id="PF13191">
    <property type="entry name" value="AAA_16"/>
    <property type="match status" value="1"/>
</dbReference>
<dbReference type="SMART" id="SM00028">
    <property type="entry name" value="TPR"/>
    <property type="match status" value="7"/>
</dbReference>
<gene>
    <name evidence="4" type="ORF">GF068_28170</name>
</gene>
<protein>
    <submittedName>
        <fullName evidence="4">Protein kinase</fullName>
    </submittedName>
</protein>
<dbReference type="SUPFAM" id="SSF52540">
    <property type="entry name" value="P-loop containing nucleoside triphosphate hydrolases"/>
    <property type="match status" value="1"/>
</dbReference>
<dbReference type="InterPro" id="IPR041664">
    <property type="entry name" value="AAA_16"/>
</dbReference>
<dbReference type="SUPFAM" id="SSF48452">
    <property type="entry name" value="TPR-like"/>
    <property type="match status" value="2"/>
</dbReference>
<dbReference type="InterPro" id="IPR000719">
    <property type="entry name" value="Prot_kinase_dom"/>
</dbReference>
<accession>A0A6N7PUU7</accession>
<dbReference type="InterPro" id="IPR008271">
    <property type="entry name" value="Ser/Thr_kinase_AS"/>
</dbReference>
<dbReference type="GO" id="GO:0004016">
    <property type="term" value="F:adenylate cyclase activity"/>
    <property type="evidence" value="ECO:0007669"/>
    <property type="project" value="TreeGrafter"/>
</dbReference>
<dbReference type="RefSeq" id="WP_338046602.1">
    <property type="nucleotide sequence ID" value="NZ_WJIE01000009.1"/>
</dbReference>
<dbReference type="SMART" id="SM00220">
    <property type="entry name" value="S_TKc"/>
    <property type="match status" value="1"/>
</dbReference>
<dbReference type="InterPro" id="IPR019734">
    <property type="entry name" value="TPR_rpt"/>
</dbReference>
<dbReference type="PANTHER" id="PTHR16305">
    <property type="entry name" value="TESTICULAR SOLUBLE ADENYLYL CYCLASE"/>
    <property type="match status" value="1"/>
</dbReference>
<evidence type="ECO:0000256" key="2">
    <source>
        <dbReference type="ARBA" id="ARBA00022840"/>
    </source>
</evidence>
<dbReference type="InterPro" id="IPR027417">
    <property type="entry name" value="P-loop_NTPase"/>
</dbReference>
<name>A0A6N7PUU7_9BACT</name>
<dbReference type="Gene3D" id="3.30.200.20">
    <property type="entry name" value="Phosphorylase Kinase, domain 1"/>
    <property type="match status" value="1"/>
</dbReference>
<evidence type="ECO:0000259" key="3">
    <source>
        <dbReference type="PROSITE" id="PS50011"/>
    </source>
</evidence>
<evidence type="ECO:0000313" key="4">
    <source>
        <dbReference type="EMBL" id="MRG95763.1"/>
    </source>
</evidence>
<evidence type="ECO:0000256" key="1">
    <source>
        <dbReference type="ARBA" id="ARBA00022741"/>
    </source>
</evidence>
<dbReference type="GO" id="GO:0004672">
    <property type="term" value="F:protein kinase activity"/>
    <property type="evidence" value="ECO:0007669"/>
    <property type="project" value="InterPro"/>
</dbReference>
<evidence type="ECO:0000313" key="5">
    <source>
        <dbReference type="Proteomes" id="UP000440224"/>
    </source>
</evidence>
<dbReference type="PROSITE" id="PS50011">
    <property type="entry name" value="PROTEIN_KINASE_DOM"/>
    <property type="match status" value="1"/>
</dbReference>
<dbReference type="InterPro" id="IPR011990">
    <property type="entry name" value="TPR-like_helical_dom_sf"/>
</dbReference>
<proteinExistence type="predicted"/>
<dbReference type="Gene3D" id="1.10.510.10">
    <property type="entry name" value="Transferase(Phosphotransferase) domain 1"/>
    <property type="match status" value="1"/>
</dbReference>
<dbReference type="CDD" id="cd14014">
    <property type="entry name" value="STKc_PknB_like"/>
    <property type="match status" value="1"/>
</dbReference>
<dbReference type="PANTHER" id="PTHR16305:SF28">
    <property type="entry name" value="GUANYLATE CYCLASE DOMAIN-CONTAINING PROTEIN"/>
    <property type="match status" value="1"/>
</dbReference>
<dbReference type="PROSITE" id="PS00108">
    <property type="entry name" value="PROTEIN_KINASE_ST"/>
    <property type="match status" value="1"/>
</dbReference>
<dbReference type="Pfam" id="PF00069">
    <property type="entry name" value="Pkinase"/>
    <property type="match status" value="1"/>
</dbReference>